<dbReference type="eggNOG" id="COG0564">
    <property type="taxonomic scope" value="Bacteria"/>
</dbReference>
<organism evidence="3 4">
    <name type="scientific">Treponema vincentii ATCC 35580</name>
    <dbReference type="NCBI Taxonomy" id="596324"/>
    <lineage>
        <taxon>Bacteria</taxon>
        <taxon>Pseudomonadati</taxon>
        <taxon>Spirochaetota</taxon>
        <taxon>Spirochaetia</taxon>
        <taxon>Spirochaetales</taxon>
        <taxon>Treponemataceae</taxon>
        <taxon>Treponema</taxon>
    </lineage>
</organism>
<dbReference type="GO" id="GO:0009982">
    <property type="term" value="F:pseudouridine synthase activity"/>
    <property type="evidence" value="ECO:0007669"/>
    <property type="project" value="InterPro"/>
</dbReference>
<sequence length="240" mass="26206">MHDTQQAIVKKSIPIVYEDEALCIVNKPYGIPVQGGAHISVCLTEILSKQLGSEIFPVHRLDKETSGLLVTAKSADAARSCRALFESQAVEKEYLALCFGGFEPSAHKKPVKKLLPEGIIDTPVVENGSPKPASSAYKLLASTDAYSLFSVRLHTGRMHQIRIHLAGIGYPIIGDDKHGNFALNKQLWKTARIKKLQLCAYRLMFPIGGKKCLFTVPAPEHIQAAIDVLIPEGNFASAHP</sequence>
<evidence type="ECO:0000259" key="2">
    <source>
        <dbReference type="Pfam" id="PF00849"/>
    </source>
</evidence>
<dbReference type="InterPro" id="IPR050188">
    <property type="entry name" value="RluA_PseudoU_synthase"/>
</dbReference>
<accession>C8PTH9</accession>
<dbReference type="GO" id="GO:0000455">
    <property type="term" value="P:enzyme-directed rRNA pseudouridine synthesis"/>
    <property type="evidence" value="ECO:0007669"/>
    <property type="project" value="TreeGrafter"/>
</dbReference>
<gene>
    <name evidence="3" type="ORF">TREVI0001_0396</name>
</gene>
<dbReference type="GO" id="GO:0003723">
    <property type="term" value="F:RNA binding"/>
    <property type="evidence" value="ECO:0007669"/>
    <property type="project" value="InterPro"/>
</dbReference>
<protein>
    <submittedName>
        <fullName evidence="3">Pseudouridine synthase, RluA family</fullName>
        <ecNumber evidence="3">5.4.99.-</ecNumber>
    </submittedName>
</protein>
<evidence type="ECO:0000313" key="4">
    <source>
        <dbReference type="Proteomes" id="UP000004509"/>
    </source>
</evidence>
<dbReference type="InterPro" id="IPR006145">
    <property type="entry name" value="PsdUridine_synth_RsuA/RluA"/>
</dbReference>
<name>C8PTH9_9SPIR</name>
<dbReference type="Proteomes" id="UP000004509">
    <property type="component" value="Unassembled WGS sequence"/>
</dbReference>
<dbReference type="STRING" id="596324.TREVI0001_0396"/>
<dbReference type="OrthoDB" id="305739at2"/>
<dbReference type="Pfam" id="PF00849">
    <property type="entry name" value="PseudoU_synth_2"/>
    <property type="match status" value="1"/>
</dbReference>
<dbReference type="PANTHER" id="PTHR21600">
    <property type="entry name" value="MITOCHONDRIAL RNA PSEUDOURIDINE SYNTHASE"/>
    <property type="match status" value="1"/>
</dbReference>
<evidence type="ECO:0000313" key="3">
    <source>
        <dbReference type="EMBL" id="EEV19324.1"/>
    </source>
</evidence>
<reference evidence="3 4" key="1">
    <citation type="submission" date="2009-07" db="EMBL/GenBank/DDBJ databases">
        <authorList>
            <person name="Madupu R."/>
            <person name="Sebastian Y."/>
            <person name="Durkin A.S."/>
            <person name="Torralba M."/>
            <person name="Methe B."/>
            <person name="Sutton G.G."/>
            <person name="Strausberg R.L."/>
            <person name="Nelson K.E."/>
        </authorList>
    </citation>
    <scope>NUCLEOTIDE SEQUENCE [LARGE SCALE GENOMIC DNA]</scope>
    <source>
        <strain evidence="3 4">ATCC 35580</strain>
    </source>
</reference>
<proteinExistence type="inferred from homology"/>
<dbReference type="Gene3D" id="3.30.2350.10">
    <property type="entry name" value="Pseudouridine synthase"/>
    <property type="match status" value="1"/>
</dbReference>
<dbReference type="SUPFAM" id="SSF55120">
    <property type="entry name" value="Pseudouridine synthase"/>
    <property type="match status" value="1"/>
</dbReference>
<evidence type="ECO:0000256" key="1">
    <source>
        <dbReference type="ARBA" id="ARBA00010876"/>
    </source>
</evidence>
<dbReference type="AlphaFoldDB" id="C8PTH9"/>
<dbReference type="PANTHER" id="PTHR21600:SF87">
    <property type="entry name" value="RNA PSEUDOURIDYLATE SYNTHASE DOMAIN-CONTAINING PROTEIN 1"/>
    <property type="match status" value="1"/>
</dbReference>
<dbReference type="CDD" id="cd02869">
    <property type="entry name" value="PseudoU_synth_RluA_like"/>
    <property type="match status" value="1"/>
</dbReference>
<comment type="caution">
    <text evidence="3">The sequence shown here is derived from an EMBL/GenBank/DDBJ whole genome shotgun (WGS) entry which is preliminary data.</text>
</comment>
<dbReference type="EMBL" id="ACYH01000066">
    <property type="protein sequence ID" value="EEV19324.1"/>
    <property type="molecule type" value="Genomic_DNA"/>
</dbReference>
<dbReference type="GO" id="GO:0140098">
    <property type="term" value="F:catalytic activity, acting on RNA"/>
    <property type="evidence" value="ECO:0007669"/>
    <property type="project" value="UniProtKB-ARBA"/>
</dbReference>
<keyword evidence="3" id="KW-0413">Isomerase</keyword>
<dbReference type="EC" id="5.4.99.-" evidence="3"/>
<feature type="domain" description="Pseudouridine synthase RsuA/RluA-like" evidence="2">
    <location>
        <begin position="23"/>
        <end position="166"/>
    </location>
</feature>
<comment type="similarity">
    <text evidence="1">Belongs to the pseudouridine synthase RluA family.</text>
</comment>
<dbReference type="InterPro" id="IPR020103">
    <property type="entry name" value="PsdUridine_synth_cat_dom_sf"/>
</dbReference>
<dbReference type="RefSeq" id="WP_006190087.1">
    <property type="nucleotide sequence ID" value="NZ_ACYH01000066.1"/>
</dbReference>